<keyword evidence="2" id="KW-1185">Reference proteome</keyword>
<reference evidence="1" key="1">
    <citation type="submission" date="2023-02" db="EMBL/GenBank/DDBJ databases">
        <authorList>
            <person name="Palmer J.M."/>
        </authorList>
    </citation>
    <scope>NUCLEOTIDE SEQUENCE</scope>
    <source>
        <strain evidence="1">FW57</strain>
    </source>
</reference>
<dbReference type="EMBL" id="JAHCVI010000001">
    <property type="protein sequence ID" value="KAG7292899.1"/>
    <property type="molecule type" value="Genomic_DNA"/>
</dbReference>
<name>A0AAD4F516_9PEZI</name>
<protein>
    <submittedName>
        <fullName evidence="1">Uncharacterized protein</fullName>
    </submittedName>
</protein>
<accession>A0AAD4F516</accession>
<gene>
    <name evidence="1" type="ORF">NEMBOFW57_002944</name>
</gene>
<organism evidence="1 2">
    <name type="scientific">Staphylotrichum longicolle</name>
    <dbReference type="NCBI Taxonomy" id="669026"/>
    <lineage>
        <taxon>Eukaryota</taxon>
        <taxon>Fungi</taxon>
        <taxon>Dikarya</taxon>
        <taxon>Ascomycota</taxon>
        <taxon>Pezizomycotina</taxon>
        <taxon>Sordariomycetes</taxon>
        <taxon>Sordariomycetidae</taxon>
        <taxon>Sordariales</taxon>
        <taxon>Chaetomiaceae</taxon>
        <taxon>Staphylotrichum</taxon>
    </lineage>
</organism>
<sequence>MTGCAAVLRTVFEVRENGRMMVDATLKALGVLGIYISVLPELSIEDDFMVTIQGQPIPPHTVAVNKQDRHVLDVDIETAWTEMRLESGWSNEVEVKVYFALEKK</sequence>
<dbReference type="AlphaFoldDB" id="A0AAD4F516"/>
<proteinExistence type="predicted"/>
<dbReference type="Proteomes" id="UP001197093">
    <property type="component" value="Unassembled WGS sequence"/>
</dbReference>
<comment type="caution">
    <text evidence="1">The sequence shown here is derived from an EMBL/GenBank/DDBJ whole genome shotgun (WGS) entry which is preliminary data.</text>
</comment>
<evidence type="ECO:0000313" key="1">
    <source>
        <dbReference type="EMBL" id="KAG7292899.1"/>
    </source>
</evidence>
<evidence type="ECO:0000313" key="2">
    <source>
        <dbReference type="Proteomes" id="UP001197093"/>
    </source>
</evidence>